<feature type="transmembrane region" description="Helical" evidence="6">
    <location>
        <begin position="252"/>
        <end position="270"/>
    </location>
</feature>
<comment type="subcellular location">
    <subcellularLocation>
        <location evidence="1">Membrane</location>
        <topology evidence="1">Multi-pass membrane protein</topology>
    </subcellularLocation>
</comment>
<feature type="transmembrane region" description="Helical" evidence="6">
    <location>
        <begin position="37"/>
        <end position="58"/>
    </location>
</feature>
<dbReference type="PANTHER" id="PTHR30238">
    <property type="entry name" value="MEMBRANE BOUND PREDICTED REDOX MODULATOR"/>
    <property type="match status" value="1"/>
</dbReference>
<comment type="similarity">
    <text evidence="2">Belongs to the TerC family.</text>
</comment>
<reference evidence="7 8" key="1">
    <citation type="submission" date="2014-09" db="EMBL/GenBank/DDBJ databases">
        <title>Sporocytophaga myxococcoides PG-01 genome sequencing.</title>
        <authorList>
            <person name="Liu L."/>
            <person name="Gao P.J."/>
            <person name="Chen G.J."/>
            <person name="Wang L.S."/>
        </authorList>
    </citation>
    <scope>NUCLEOTIDE SEQUENCE [LARGE SCALE GENOMIC DNA]</scope>
    <source>
        <strain evidence="7 8">PG-01</strain>
    </source>
</reference>
<dbReference type="OrthoDB" id="9783692at2"/>
<dbReference type="GO" id="GO:0016020">
    <property type="term" value="C:membrane"/>
    <property type="evidence" value="ECO:0007669"/>
    <property type="project" value="UniProtKB-SubCell"/>
</dbReference>
<evidence type="ECO:0000313" key="8">
    <source>
        <dbReference type="Proteomes" id="UP000030185"/>
    </source>
</evidence>
<evidence type="ECO:0000256" key="6">
    <source>
        <dbReference type="SAM" id="Phobius"/>
    </source>
</evidence>
<keyword evidence="8" id="KW-1185">Reference proteome</keyword>
<evidence type="ECO:0000256" key="3">
    <source>
        <dbReference type="ARBA" id="ARBA00022692"/>
    </source>
</evidence>
<keyword evidence="3 6" id="KW-0812">Transmembrane</keyword>
<dbReference type="AlphaFoldDB" id="A0A098LCY7"/>
<gene>
    <name evidence="7" type="ORF">MYP_1485</name>
</gene>
<evidence type="ECO:0008006" key="9">
    <source>
        <dbReference type="Google" id="ProtNLM"/>
    </source>
</evidence>
<feature type="transmembrane region" description="Helical" evidence="6">
    <location>
        <begin position="276"/>
        <end position="299"/>
    </location>
</feature>
<evidence type="ECO:0000256" key="2">
    <source>
        <dbReference type="ARBA" id="ARBA00007511"/>
    </source>
</evidence>
<feature type="transmembrane region" description="Helical" evidence="6">
    <location>
        <begin position="6"/>
        <end position="25"/>
    </location>
</feature>
<dbReference type="EMBL" id="BBLT01000002">
    <property type="protein sequence ID" value="GAL84257.1"/>
    <property type="molecule type" value="Genomic_DNA"/>
</dbReference>
<dbReference type="NCBIfam" id="TIGR03718">
    <property type="entry name" value="R_switched_Alx"/>
    <property type="match status" value="1"/>
</dbReference>
<keyword evidence="4 6" id="KW-1133">Transmembrane helix</keyword>
<organism evidence="7 8">
    <name type="scientific">Sporocytophaga myxococcoides</name>
    <dbReference type="NCBI Taxonomy" id="153721"/>
    <lineage>
        <taxon>Bacteria</taxon>
        <taxon>Pseudomonadati</taxon>
        <taxon>Bacteroidota</taxon>
        <taxon>Cytophagia</taxon>
        <taxon>Cytophagales</taxon>
        <taxon>Cytophagaceae</taxon>
        <taxon>Sporocytophaga</taxon>
    </lineage>
</organism>
<name>A0A098LCY7_9BACT</name>
<feature type="transmembrane region" description="Helical" evidence="6">
    <location>
        <begin position="128"/>
        <end position="148"/>
    </location>
</feature>
<dbReference type="PANTHER" id="PTHR30238:SF0">
    <property type="entry name" value="THYLAKOID MEMBRANE PROTEIN TERC, CHLOROPLASTIC"/>
    <property type="match status" value="1"/>
</dbReference>
<evidence type="ECO:0000256" key="5">
    <source>
        <dbReference type="ARBA" id="ARBA00023136"/>
    </source>
</evidence>
<dbReference type="InterPro" id="IPR005496">
    <property type="entry name" value="Integral_membrane_TerC"/>
</dbReference>
<protein>
    <recommendedName>
        <fullName evidence="9">TerC family protein</fullName>
    </recommendedName>
</protein>
<dbReference type="RefSeq" id="WP_045460517.1">
    <property type="nucleotide sequence ID" value="NZ_BBLT01000002.1"/>
</dbReference>
<dbReference type="Pfam" id="PF03741">
    <property type="entry name" value="TerC"/>
    <property type="match status" value="1"/>
</dbReference>
<proteinExistence type="inferred from homology"/>
<evidence type="ECO:0000313" key="7">
    <source>
        <dbReference type="EMBL" id="GAL84257.1"/>
    </source>
</evidence>
<dbReference type="Proteomes" id="UP000030185">
    <property type="component" value="Unassembled WGS sequence"/>
</dbReference>
<comment type="caution">
    <text evidence="7">The sequence shown here is derived from an EMBL/GenBank/DDBJ whole genome shotgun (WGS) entry which is preliminary data.</text>
</comment>
<feature type="transmembrane region" description="Helical" evidence="6">
    <location>
        <begin position="193"/>
        <end position="217"/>
    </location>
</feature>
<evidence type="ECO:0000256" key="4">
    <source>
        <dbReference type="ARBA" id="ARBA00022989"/>
    </source>
</evidence>
<feature type="transmembrane region" description="Helical" evidence="6">
    <location>
        <begin position="223"/>
        <end position="240"/>
    </location>
</feature>
<dbReference type="InterPro" id="IPR022369">
    <property type="entry name" value="Integral_membrane_TerC_rswitch"/>
</dbReference>
<keyword evidence="5 6" id="KW-0472">Membrane</keyword>
<dbReference type="eggNOG" id="COG0861">
    <property type="taxonomic scope" value="Bacteria"/>
</dbReference>
<feature type="transmembrane region" description="Helical" evidence="6">
    <location>
        <begin position="102"/>
        <end position="122"/>
    </location>
</feature>
<evidence type="ECO:0000256" key="1">
    <source>
        <dbReference type="ARBA" id="ARBA00004141"/>
    </source>
</evidence>
<sequence>MPHVFYWIFFNVFVLIILAFDLGVFHRKAHVVSFKESILWTVFWITLALSFNLIIYIWQGPDPALDFLTGYLIEKSLSIDNIFVILLIFKYTQVPDQYQHRVLFWGILGALVMRAGFIFLGIELIERFHWIIYVFGAFLVVIGIRMAVRKEIKVDPENNYLINLAKKFVPATPKYDGDKFFTTIDHKRHMTPLFFSLLMIETTDLIFAIDSIPAILAITTDRFIVYTSNVFAIMGLRSLYFAFAGLMQKFRYLHYGLAAILVFVGVKMILAETIKIPTVIALVAVLGILIISMVGSAIVEQRKNKKKY</sequence>
<feature type="transmembrane region" description="Helical" evidence="6">
    <location>
        <begin position="70"/>
        <end position="90"/>
    </location>
</feature>
<accession>A0A098LCY7</accession>